<evidence type="ECO:0000313" key="3">
    <source>
        <dbReference type="Proteomes" id="UP000075884"/>
    </source>
</evidence>
<keyword evidence="3" id="KW-1185">Reference proteome</keyword>
<organism evidence="2 3">
    <name type="scientific">Anopheles dirus</name>
    <dbReference type="NCBI Taxonomy" id="7168"/>
    <lineage>
        <taxon>Eukaryota</taxon>
        <taxon>Metazoa</taxon>
        <taxon>Ecdysozoa</taxon>
        <taxon>Arthropoda</taxon>
        <taxon>Hexapoda</taxon>
        <taxon>Insecta</taxon>
        <taxon>Pterygota</taxon>
        <taxon>Neoptera</taxon>
        <taxon>Endopterygota</taxon>
        <taxon>Diptera</taxon>
        <taxon>Nematocera</taxon>
        <taxon>Culicoidea</taxon>
        <taxon>Culicidae</taxon>
        <taxon>Anophelinae</taxon>
        <taxon>Anopheles</taxon>
    </lineage>
</organism>
<name>A0A182NWK8_9DIPT</name>
<protein>
    <submittedName>
        <fullName evidence="2">Uncharacterized protein</fullName>
    </submittedName>
</protein>
<dbReference type="EnsemblMetazoa" id="ADIR014276-RA">
    <property type="protein sequence ID" value="ADIR014276-PA"/>
    <property type="gene ID" value="ADIR014276"/>
</dbReference>
<evidence type="ECO:0000313" key="2">
    <source>
        <dbReference type="EnsemblMetazoa" id="ADIR014276-PA"/>
    </source>
</evidence>
<accession>A0A182NWK8</accession>
<reference evidence="2" key="2">
    <citation type="submission" date="2020-05" db="UniProtKB">
        <authorList>
            <consortium name="EnsemblMetazoa"/>
        </authorList>
    </citation>
    <scope>IDENTIFICATION</scope>
    <source>
        <strain evidence="2">WRAIR2</strain>
    </source>
</reference>
<dbReference type="Proteomes" id="UP000075884">
    <property type="component" value="Unassembled WGS sequence"/>
</dbReference>
<dbReference type="VEuPathDB" id="VectorBase:ADIR014276"/>
<sequence>MAPGHRSNRTAPVQPVSVRPIKNNKPDNIS</sequence>
<feature type="region of interest" description="Disordered" evidence="1">
    <location>
        <begin position="1"/>
        <end position="30"/>
    </location>
</feature>
<evidence type="ECO:0000256" key="1">
    <source>
        <dbReference type="SAM" id="MobiDB-lite"/>
    </source>
</evidence>
<dbReference type="AlphaFoldDB" id="A0A182NWK8"/>
<proteinExistence type="predicted"/>
<reference evidence="3" key="1">
    <citation type="submission" date="2013-03" db="EMBL/GenBank/DDBJ databases">
        <title>The Genome Sequence of Anopheles dirus WRAIR2.</title>
        <authorList>
            <consortium name="The Broad Institute Genomics Platform"/>
            <person name="Neafsey D.E."/>
            <person name="Walton C."/>
            <person name="Walker B."/>
            <person name="Young S.K."/>
            <person name="Zeng Q."/>
            <person name="Gargeya S."/>
            <person name="Fitzgerald M."/>
            <person name="Haas B."/>
            <person name="Abouelleil A."/>
            <person name="Allen A.W."/>
            <person name="Alvarado L."/>
            <person name="Arachchi H.M."/>
            <person name="Berlin A.M."/>
            <person name="Chapman S.B."/>
            <person name="Gainer-Dewar J."/>
            <person name="Goldberg J."/>
            <person name="Griggs A."/>
            <person name="Gujja S."/>
            <person name="Hansen M."/>
            <person name="Howarth C."/>
            <person name="Imamovic A."/>
            <person name="Ireland A."/>
            <person name="Larimer J."/>
            <person name="McCowan C."/>
            <person name="Murphy C."/>
            <person name="Pearson M."/>
            <person name="Poon T.W."/>
            <person name="Priest M."/>
            <person name="Roberts A."/>
            <person name="Saif S."/>
            <person name="Shea T."/>
            <person name="Sisk P."/>
            <person name="Sykes S."/>
            <person name="Wortman J."/>
            <person name="Nusbaum C."/>
            <person name="Birren B."/>
        </authorList>
    </citation>
    <scope>NUCLEOTIDE SEQUENCE [LARGE SCALE GENOMIC DNA]</scope>
    <source>
        <strain evidence="3">WRAIR2</strain>
    </source>
</reference>